<reference evidence="1 2" key="1">
    <citation type="submission" date="2018-01" db="EMBL/GenBank/DDBJ databases">
        <title>Genomic Sequence of Chromobacterium MWU13-2610 from wild cranberry bogs within the Cape Cod National Seashore.</title>
        <authorList>
            <person name="O'Hara-Hanley K."/>
            <person name="Soby S."/>
            <person name="Harrison A."/>
        </authorList>
    </citation>
    <scope>NUCLEOTIDE SEQUENCE [LARGE SCALE GENOMIC DNA]</scope>
    <source>
        <strain evidence="1 2">MWU13-2610</strain>
    </source>
</reference>
<dbReference type="AlphaFoldDB" id="A0A2K4MQP1"/>
<comment type="caution">
    <text evidence="1">The sequence shown here is derived from an EMBL/GenBank/DDBJ whole genome shotgun (WGS) entry which is preliminary data.</text>
</comment>
<dbReference type="Proteomes" id="UP000236416">
    <property type="component" value="Unassembled WGS sequence"/>
</dbReference>
<sequence>MPADCFITRARPSCVGCAFRLNYWLFLCYKASFYRFWEFNHGASLQSHRQASDDREQRFPRQQQD</sequence>
<proteinExistence type="predicted"/>
<protein>
    <submittedName>
        <fullName evidence="1">Uncharacterized protein</fullName>
    </submittedName>
</protein>
<evidence type="ECO:0000313" key="1">
    <source>
        <dbReference type="EMBL" id="POA99105.1"/>
    </source>
</evidence>
<dbReference type="EMBL" id="PPTF01000029">
    <property type="protein sequence ID" value="POA99105.1"/>
    <property type="molecule type" value="Genomic_DNA"/>
</dbReference>
<keyword evidence="2" id="KW-1185">Reference proteome</keyword>
<name>A0A2K4MQP1_9NEIS</name>
<accession>A0A2K4MQP1</accession>
<evidence type="ECO:0000313" key="2">
    <source>
        <dbReference type="Proteomes" id="UP000236416"/>
    </source>
</evidence>
<gene>
    <name evidence="1" type="ORF">C2134_08485</name>
</gene>
<organism evidence="1 2">
    <name type="scientific">Chromobacterium sinusclupearum</name>
    <dbReference type="NCBI Taxonomy" id="2077146"/>
    <lineage>
        <taxon>Bacteria</taxon>
        <taxon>Pseudomonadati</taxon>
        <taxon>Pseudomonadota</taxon>
        <taxon>Betaproteobacteria</taxon>
        <taxon>Neisseriales</taxon>
        <taxon>Chromobacteriaceae</taxon>
        <taxon>Chromobacterium</taxon>
    </lineage>
</organism>